<evidence type="ECO:0000256" key="3">
    <source>
        <dbReference type="ARBA" id="ARBA00006105"/>
    </source>
</evidence>
<feature type="domain" description="Cytochrome b5 heme-binding" evidence="17">
    <location>
        <begin position="3"/>
        <end position="79"/>
    </location>
</feature>
<feature type="binding site" evidence="15">
    <location>
        <position position="301"/>
    </location>
    <ligand>
        <name>FAD</name>
        <dbReference type="ChEBI" id="CHEBI:57692"/>
    </ligand>
</feature>
<keyword evidence="11" id="KW-0560">Oxidoreductase</keyword>
<keyword evidence="8" id="KW-1000">Mitochondrion outer membrane</keyword>
<feature type="transmembrane region" description="Helical" evidence="16">
    <location>
        <begin position="114"/>
        <end position="134"/>
    </location>
</feature>
<evidence type="ECO:0000256" key="15">
    <source>
        <dbReference type="PIRSR" id="PIRSR601834-1"/>
    </source>
</evidence>
<keyword evidence="10 16" id="KW-1133">Transmembrane helix</keyword>
<dbReference type="SUPFAM" id="SSF63380">
    <property type="entry name" value="Riboflavin synthase domain-like"/>
    <property type="match status" value="1"/>
</dbReference>
<evidence type="ECO:0000313" key="19">
    <source>
        <dbReference type="EMBL" id="KAJ5586149.1"/>
    </source>
</evidence>
<keyword evidence="20" id="KW-1185">Reference proteome</keyword>
<dbReference type="Gene3D" id="3.10.120.10">
    <property type="entry name" value="Cytochrome b5-like heme/steroid binding domain"/>
    <property type="match status" value="1"/>
</dbReference>
<feature type="domain" description="FAD-binding FR-type" evidence="18">
    <location>
        <begin position="230"/>
        <end position="334"/>
    </location>
</feature>
<evidence type="ECO:0000259" key="17">
    <source>
        <dbReference type="PROSITE" id="PS50255"/>
    </source>
</evidence>
<keyword evidence="4 16" id="KW-0349">Heme</keyword>
<dbReference type="PROSITE" id="PS00191">
    <property type="entry name" value="CYTOCHROME_B5_1"/>
    <property type="match status" value="1"/>
</dbReference>
<dbReference type="AlphaFoldDB" id="A0AAD6GSF4"/>
<dbReference type="CDD" id="cd06183">
    <property type="entry name" value="cyt_b5_reduct_like"/>
    <property type="match status" value="1"/>
</dbReference>
<evidence type="ECO:0000256" key="13">
    <source>
        <dbReference type="ARBA" id="ARBA00023027"/>
    </source>
</evidence>
<comment type="similarity">
    <text evidence="16">Belongs to the cytochrome b5 family.</text>
</comment>
<dbReference type="PROSITE" id="PS51384">
    <property type="entry name" value="FAD_FR"/>
    <property type="match status" value="1"/>
</dbReference>
<evidence type="ECO:0008006" key="21">
    <source>
        <dbReference type="Google" id="ProtNLM"/>
    </source>
</evidence>
<comment type="cofactor">
    <cofactor evidence="1 15">
        <name>FAD</name>
        <dbReference type="ChEBI" id="CHEBI:57692"/>
    </cofactor>
</comment>
<dbReference type="Gene3D" id="2.40.30.10">
    <property type="entry name" value="Translation factors"/>
    <property type="match status" value="1"/>
</dbReference>
<dbReference type="Proteomes" id="UP001216150">
    <property type="component" value="Unassembled WGS sequence"/>
</dbReference>
<dbReference type="GO" id="GO:0046872">
    <property type="term" value="F:metal ion binding"/>
    <property type="evidence" value="ECO:0007669"/>
    <property type="project" value="UniProtKB-UniRule"/>
</dbReference>
<protein>
    <recommendedName>
        <fullName evidence="21">Cytochrome b5 reductase</fullName>
    </recommendedName>
</protein>
<keyword evidence="8" id="KW-0496">Mitochondrion</keyword>
<dbReference type="GO" id="GO:0005741">
    <property type="term" value="C:mitochondrial outer membrane"/>
    <property type="evidence" value="ECO:0007669"/>
    <property type="project" value="UniProtKB-SubCell"/>
</dbReference>
<dbReference type="Gene3D" id="3.40.50.80">
    <property type="entry name" value="Nucleotide-binding domain of ferredoxin-NADP reductase (FNR) module"/>
    <property type="match status" value="1"/>
</dbReference>
<keyword evidence="6 16" id="KW-0812">Transmembrane</keyword>
<dbReference type="InterPro" id="IPR039261">
    <property type="entry name" value="FNR_nucleotide-bd"/>
</dbReference>
<evidence type="ECO:0000256" key="4">
    <source>
        <dbReference type="ARBA" id="ARBA00022617"/>
    </source>
</evidence>
<dbReference type="InterPro" id="IPR036400">
    <property type="entry name" value="Cyt_B5-like_heme/steroid_sf"/>
</dbReference>
<dbReference type="Pfam" id="PF00175">
    <property type="entry name" value="NAD_binding_1"/>
    <property type="match status" value="1"/>
</dbReference>
<dbReference type="SMART" id="SM01117">
    <property type="entry name" value="Cyt-b5"/>
    <property type="match status" value="1"/>
</dbReference>
<evidence type="ECO:0000256" key="10">
    <source>
        <dbReference type="ARBA" id="ARBA00022989"/>
    </source>
</evidence>
<evidence type="ECO:0000256" key="6">
    <source>
        <dbReference type="ARBA" id="ARBA00022692"/>
    </source>
</evidence>
<keyword evidence="9 15" id="KW-0274">FAD</keyword>
<dbReference type="PRINTS" id="PR00371">
    <property type="entry name" value="FPNCR"/>
</dbReference>
<name>A0AAD6GSF4_9EURO</name>
<evidence type="ECO:0000256" key="2">
    <source>
        <dbReference type="ARBA" id="ARBA00004572"/>
    </source>
</evidence>
<dbReference type="Pfam" id="PF00173">
    <property type="entry name" value="Cyt-b5"/>
    <property type="match status" value="1"/>
</dbReference>
<feature type="binding site" evidence="15">
    <location>
        <position position="351"/>
    </location>
    <ligand>
        <name>FAD</name>
        <dbReference type="ChEBI" id="CHEBI:57692"/>
    </ligand>
</feature>
<evidence type="ECO:0000256" key="9">
    <source>
        <dbReference type="ARBA" id="ARBA00022827"/>
    </source>
</evidence>
<dbReference type="PRINTS" id="PR00363">
    <property type="entry name" value="CYTOCHROMEB5"/>
</dbReference>
<organism evidence="19 20">
    <name type="scientific">Penicillium hetheringtonii</name>
    <dbReference type="NCBI Taxonomy" id="911720"/>
    <lineage>
        <taxon>Eukaryota</taxon>
        <taxon>Fungi</taxon>
        <taxon>Dikarya</taxon>
        <taxon>Ascomycota</taxon>
        <taxon>Pezizomycotina</taxon>
        <taxon>Eurotiomycetes</taxon>
        <taxon>Eurotiomycetidae</taxon>
        <taxon>Eurotiales</taxon>
        <taxon>Aspergillaceae</taxon>
        <taxon>Penicillium</taxon>
    </lineage>
</organism>
<dbReference type="FunFam" id="3.40.50.80:FF:000019">
    <property type="entry name" value="NADH-cytochrome b5 reductase"/>
    <property type="match status" value="1"/>
</dbReference>
<keyword evidence="13" id="KW-0520">NAD</keyword>
<accession>A0AAD6GSF4</accession>
<dbReference type="PANTHER" id="PTHR19370">
    <property type="entry name" value="NADH-CYTOCHROME B5 REDUCTASE"/>
    <property type="match status" value="1"/>
</dbReference>
<dbReference type="InterPro" id="IPR017927">
    <property type="entry name" value="FAD-bd_FR_type"/>
</dbReference>
<sequence>MADKEYTLQEIASHKVKNDLWVAIHGNVYNITDYVRDHPGGADVLCDVAGTDATEAYDEVGHSEDADEILATYLIGTLKGAREPIARSKPVRVIQQEPEQSSATKSSKPIFKNAGSLAFTVSSASGIALLAFLYSRGNLQASDIKARLSEYLPKWTEAIHISKPHLAQGGYTNGFISASGIFAAISAIFGIKMSSLTEIKTGFHRYPPHRKSKKMAKADPHLAKGFLDPKEYQELPLVAKDELAPNVYKYIFKLPKEEGVIGLPIGQHVAIKATIEGQSVSRSYTPTSNNLDLGVLELVIKCYPDGQLTGKYLTNLQIGDKVLFRGPKGAMRYSNGLCKRIGMIAGGTGITPMYQLIRAICENDADTTEISLIYANRSEEDILLRNELETFAQNYPKNLKLWYMLDQAPKAWKYGQGYVTAKVMSERLPASSSDTKIMLCGPPGMVNASKKALSDLGFQSPGAVPKMTDQIFCF</sequence>
<feature type="binding site" evidence="15">
    <location>
        <position position="284"/>
    </location>
    <ligand>
        <name>FAD</name>
        <dbReference type="ChEBI" id="CHEBI:57692"/>
    </ligand>
</feature>
<feature type="transmembrane region" description="Helical" evidence="16">
    <location>
        <begin position="171"/>
        <end position="191"/>
    </location>
</feature>
<proteinExistence type="inferred from homology"/>
<dbReference type="InterPro" id="IPR017938">
    <property type="entry name" value="Riboflavin_synthase-like_b-brl"/>
</dbReference>
<feature type="binding site" evidence="15">
    <location>
        <position position="282"/>
    </location>
    <ligand>
        <name>FAD</name>
        <dbReference type="ChEBI" id="CHEBI:57692"/>
    </ligand>
</feature>
<dbReference type="InterPro" id="IPR001709">
    <property type="entry name" value="Flavoprot_Pyr_Nucl_cyt_Rdtase"/>
</dbReference>
<dbReference type="EMBL" id="JAQJAC010000004">
    <property type="protein sequence ID" value="KAJ5586149.1"/>
    <property type="molecule type" value="Genomic_DNA"/>
</dbReference>
<evidence type="ECO:0000259" key="18">
    <source>
        <dbReference type="PROSITE" id="PS51384"/>
    </source>
</evidence>
<dbReference type="GO" id="GO:0020037">
    <property type="term" value="F:heme binding"/>
    <property type="evidence" value="ECO:0007669"/>
    <property type="project" value="UniProtKB-UniRule"/>
</dbReference>
<evidence type="ECO:0000256" key="1">
    <source>
        <dbReference type="ARBA" id="ARBA00001974"/>
    </source>
</evidence>
<evidence type="ECO:0000256" key="14">
    <source>
        <dbReference type="ARBA" id="ARBA00023136"/>
    </source>
</evidence>
<keyword evidence="14 16" id="KW-0472">Membrane</keyword>
<dbReference type="InterPro" id="IPR018506">
    <property type="entry name" value="Cyt_B5_heme-BS"/>
</dbReference>
<dbReference type="GO" id="GO:0016491">
    <property type="term" value="F:oxidoreductase activity"/>
    <property type="evidence" value="ECO:0007669"/>
    <property type="project" value="UniProtKB-KW"/>
</dbReference>
<evidence type="ECO:0000256" key="7">
    <source>
        <dbReference type="ARBA" id="ARBA00022723"/>
    </source>
</evidence>
<keyword evidence="7 16" id="KW-0479">Metal-binding</keyword>
<dbReference type="SUPFAM" id="SSF55856">
    <property type="entry name" value="Cytochrome b5-like heme/steroid binding domain"/>
    <property type="match status" value="1"/>
</dbReference>
<evidence type="ECO:0000256" key="8">
    <source>
        <dbReference type="ARBA" id="ARBA00022787"/>
    </source>
</evidence>
<dbReference type="PROSITE" id="PS50255">
    <property type="entry name" value="CYTOCHROME_B5_2"/>
    <property type="match status" value="1"/>
</dbReference>
<reference evidence="19 20" key="1">
    <citation type="journal article" date="2023" name="IMA Fungus">
        <title>Comparative genomic study of the Penicillium genus elucidates a diverse pangenome and 15 lateral gene transfer events.</title>
        <authorList>
            <person name="Petersen C."/>
            <person name="Sorensen T."/>
            <person name="Nielsen M.R."/>
            <person name="Sondergaard T.E."/>
            <person name="Sorensen J.L."/>
            <person name="Fitzpatrick D.A."/>
            <person name="Frisvad J.C."/>
            <person name="Nielsen K.L."/>
        </authorList>
    </citation>
    <scope>NUCLEOTIDE SEQUENCE [LARGE SCALE GENOMIC DNA]</scope>
    <source>
        <strain evidence="19 20">IBT 29057</strain>
    </source>
</reference>
<comment type="subcellular location">
    <subcellularLocation>
        <location evidence="2">Mitochondrion outer membrane</location>
        <topology evidence="2">Single-pass membrane protein</topology>
    </subcellularLocation>
</comment>
<keyword evidence="12 16" id="KW-0408">Iron</keyword>
<dbReference type="PRINTS" id="PR00406">
    <property type="entry name" value="CYTB5RDTASE"/>
</dbReference>
<feature type="binding site" evidence="15">
    <location>
        <position position="299"/>
    </location>
    <ligand>
        <name>FAD</name>
        <dbReference type="ChEBI" id="CHEBI:57692"/>
    </ligand>
</feature>
<comment type="caution">
    <text evidence="16">Lacks conserved residue(s) required for the propagation of feature annotation.</text>
</comment>
<dbReference type="InterPro" id="IPR001834">
    <property type="entry name" value="CBR-like"/>
</dbReference>
<dbReference type="PANTHER" id="PTHR19370:SF178">
    <property type="entry name" value="CYTOCHROME-B5 REDUCTASE"/>
    <property type="match status" value="1"/>
</dbReference>
<dbReference type="InterPro" id="IPR001433">
    <property type="entry name" value="OxRdtase_FAD/NAD-bd"/>
</dbReference>
<comment type="similarity">
    <text evidence="3">Belongs to the flavoprotein pyridine nucleotide cytochrome reductase family.</text>
</comment>
<evidence type="ECO:0000256" key="16">
    <source>
        <dbReference type="RuleBase" id="RU362121"/>
    </source>
</evidence>
<gene>
    <name evidence="19" type="ORF">N7450_005936</name>
</gene>
<dbReference type="Pfam" id="PF00970">
    <property type="entry name" value="FAD_binding_6"/>
    <property type="match status" value="1"/>
</dbReference>
<dbReference type="SUPFAM" id="SSF52343">
    <property type="entry name" value="Ferredoxin reductase-like, C-terminal NADP-linked domain"/>
    <property type="match status" value="1"/>
</dbReference>
<comment type="caution">
    <text evidence="19">The sequence shown here is derived from an EMBL/GenBank/DDBJ whole genome shotgun (WGS) entry which is preliminary data.</text>
</comment>
<evidence type="ECO:0000256" key="11">
    <source>
        <dbReference type="ARBA" id="ARBA00023002"/>
    </source>
</evidence>
<dbReference type="InterPro" id="IPR001199">
    <property type="entry name" value="Cyt_B5-like_heme/steroid-bd"/>
</dbReference>
<dbReference type="FunFam" id="3.10.120.10:FF:000002">
    <property type="entry name" value="Cytochrome b5 type B"/>
    <property type="match status" value="1"/>
</dbReference>
<keyword evidence="5 15" id="KW-0285">Flavoprotein</keyword>
<dbReference type="InterPro" id="IPR008333">
    <property type="entry name" value="Cbr1-like_FAD-bd_dom"/>
</dbReference>
<evidence type="ECO:0000256" key="5">
    <source>
        <dbReference type="ARBA" id="ARBA00022630"/>
    </source>
</evidence>
<dbReference type="GO" id="GO:0005783">
    <property type="term" value="C:endoplasmic reticulum"/>
    <property type="evidence" value="ECO:0007669"/>
    <property type="project" value="TreeGrafter"/>
</dbReference>
<evidence type="ECO:0000256" key="12">
    <source>
        <dbReference type="ARBA" id="ARBA00023004"/>
    </source>
</evidence>
<evidence type="ECO:0000313" key="20">
    <source>
        <dbReference type="Proteomes" id="UP001216150"/>
    </source>
</evidence>